<sequence>MSIVKKQKIDWCGNVMNEIDIESEKILLEFSDNENITKSVNRIREVLLDKVKEIECFNSSNEMKIYAYFVAVDNILFDSSFGGYETIDNLLGNLVILNQDYSHLFKNLIHHKDLRNTENLRIND</sequence>
<dbReference type="AlphaFoldDB" id="A0A813W3Y5"/>
<evidence type="ECO:0000313" key="2">
    <source>
        <dbReference type="Proteomes" id="UP000663879"/>
    </source>
</evidence>
<feature type="non-terminal residue" evidence="1">
    <location>
        <position position="1"/>
    </location>
</feature>
<keyword evidence="2" id="KW-1185">Reference proteome</keyword>
<dbReference type="Proteomes" id="UP000663879">
    <property type="component" value="Unassembled WGS sequence"/>
</dbReference>
<reference evidence="1" key="1">
    <citation type="submission" date="2021-02" db="EMBL/GenBank/DDBJ databases">
        <authorList>
            <person name="Nowell W R."/>
        </authorList>
    </citation>
    <scope>NUCLEOTIDE SEQUENCE</scope>
    <source>
        <strain evidence="1">Ploen Becks lab</strain>
    </source>
</reference>
<accession>A0A813W3Y5</accession>
<comment type="caution">
    <text evidence="1">The sequence shown here is derived from an EMBL/GenBank/DDBJ whole genome shotgun (WGS) entry which is preliminary data.</text>
</comment>
<organism evidence="1 2">
    <name type="scientific">Brachionus calyciflorus</name>
    <dbReference type="NCBI Taxonomy" id="104777"/>
    <lineage>
        <taxon>Eukaryota</taxon>
        <taxon>Metazoa</taxon>
        <taxon>Spiralia</taxon>
        <taxon>Gnathifera</taxon>
        <taxon>Rotifera</taxon>
        <taxon>Eurotatoria</taxon>
        <taxon>Monogononta</taxon>
        <taxon>Pseudotrocha</taxon>
        <taxon>Ploima</taxon>
        <taxon>Brachionidae</taxon>
        <taxon>Brachionus</taxon>
    </lineage>
</organism>
<name>A0A813W3Y5_9BILA</name>
<gene>
    <name evidence="1" type="ORF">OXX778_LOCUS8880</name>
</gene>
<dbReference type="EMBL" id="CAJNOC010001263">
    <property type="protein sequence ID" value="CAF0849624.1"/>
    <property type="molecule type" value="Genomic_DNA"/>
</dbReference>
<protein>
    <submittedName>
        <fullName evidence="1">Uncharacterized protein</fullName>
    </submittedName>
</protein>
<proteinExistence type="predicted"/>
<evidence type="ECO:0000313" key="1">
    <source>
        <dbReference type="EMBL" id="CAF0849624.1"/>
    </source>
</evidence>